<dbReference type="Proteomes" id="UP000305067">
    <property type="component" value="Unassembled WGS sequence"/>
</dbReference>
<feature type="transmembrane region" description="Helical" evidence="2">
    <location>
        <begin position="230"/>
        <end position="252"/>
    </location>
</feature>
<keyword evidence="5" id="KW-1185">Reference proteome</keyword>
<gene>
    <name evidence="4" type="ORF">BDV98DRAFT_587949</name>
</gene>
<protein>
    <submittedName>
        <fullName evidence="4">Uncharacterized protein</fullName>
    </submittedName>
</protein>
<feature type="region of interest" description="Disordered" evidence="1">
    <location>
        <begin position="257"/>
        <end position="289"/>
    </location>
</feature>
<keyword evidence="2" id="KW-0812">Transmembrane</keyword>
<keyword evidence="2" id="KW-1133">Transmembrane helix</keyword>
<feature type="compositionally biased region" description="Polar residues" evidence="1">
    <location>
        <begin position="280"/>
        <end position="289"/>
    </location>
</feature>
<name>A0A5C3R1F0_9AGAR</name>
<dbReference type="EMBL" id="ML178814">
    <property type="protein sequence ID" value="TFL07458.1"/>
    <property type="molecule type" value="Genomic_DNA"/>
</dbReference>
<feature type="compositionally biased region" description="Low complexity" evidence="1">
    <location>
        <begin position="189"/>
        <end position="201"/>
    </location>
</feature>
<reference evidence="4 5" key="1">
    <citation type="journal article" date="2019" name="Nat. Ecol. Evol.">
        <title>Megaphylogeny resolves global patterns of mushroom evolution.</title>
        <authorList>
            <person name="Varga T."/>
            <person name="Krizsan K."/>
            <person name="Foldi C."/>
            <person name="Dima B."/>
            <person name="Sanchez-Garcia M."/>
            <person name="Sanchez-Ramirez S."/>
            <person name="Szollosi G.J."/>
            <person name="Szarkandi J.G."/>
            <person name="Papp V."/>
            <person name="Albert L."/>
            <person name="Andreopoulos W."/>
            <person name="Angelini C."/>
            <person name="Antonin V."/>
            <person name="Barry K.W."/>
            <person name="Bougher N.L."/>
            <person name="Buchanan P."/>
            <person name="Buyck B."/>
            <person name="Bense V."/>
            <person name="Catcheside P."/>
            <person name="Chovatia M."/>
            <person name="Cooper J."/>
            <person name="Damon W."/>
            <person name="Desjardin D."/>
            <person name="Finy P."/>
            <person name="Geml J."/>
            <person name="Haridas S."/>
            <person name="Hughes K."/>
            <person name="Justo A."/>
            <person name="Karasinski D."/>
            <person name="Kautmanova I."/>
            <person name="Kiss B."/>
            <person name="Kocsube S."/>
            <person name="Kotiranta H."/>
            <person name="LaButti K.M."/>
            <person name="Lechner B.E."/>
            <person name="Liimatainen K."/>
            <person name="Lipzen A."/>
            <person name="Lukacs Z."/>
            <person name="Mihaltcheva S."/>
            <person name="Morgado L.N."/>
            <person name="Niskanen T."/>
            <person name="Noordeloos M.E."/>
            <person name="Ohm R.A."/>
            <person name="Ortiz-Santana B."/>
            <person name="Ovrebo C."/>
            <person name="Racz N."/>
            <person name="Riley R."/>
            <person name="Savchenko A."/>
            <person name="Shiryaev A."/>
            <person name="Soop K."/>
            <person name="Spirin V."/>
            <person name="Szebenyi C."/>
            <person name="Tomsovsky M."/>
            <person name="Tulloss R.E."/>
            <person name="Uehling J."/>
            <person name="Grigoriev I.V."/>
            <person name="Vagvolgyi C."/>
            <person name="Papp T."/>
            <person name="Martin F.M."/>
            <person name="Miettinen O."/>
            <person name="Hibbett D.S."/>
            <person name="Nagy L.G."/>
        </authorList>
    </citation>
    <scope>NUCLEOTIDE SEQUENCE [LARGE SCALE GENOMIC DNA]</scope>
    <source>
        <strain evidence="4 5">CBS 309.79</strain>
    </source>
</reference>
<dbReference type="AlphaFoldDB" id="A0A5C3R1F0"/>
<keyword evidence="3" id="KW-0732">Signal</keyword>
<accession>A0A5C3R1F0</accession>
<keyword evidence="2" id="KW-0472">Membrane</keyword>
<feature type="compositionally biased region" description="Polar residues" evidence="1">
    <location>
        <begin position="262"/>
        <end position="271"/>
    </location>
</feature>
<feature type="chain" id="PRO_5022794057" evidence="3">
    <location>
        <begin position="24"/>
        <end position="289"/>
    </location>
</feature>
<dbReference type="OrthoDB" id="2576311at2759"/>
<organism evidence="4 5">
    <name type="scientific">Pterulicium gracile</name>
    <dbReference type="NCBI Taxonomy" id="1884261"/>
    <lineage>
        <taxon>Eukaryota</taxon>
        <taxon>Fungi</taxon>
        <taxon>Dikarya</taxon>
        <taxon>Basidiomycota</taxon>
        <taxon>Agaricomycotina</taxon>
        <taxon>Agaricomycetes</taxon>
        <taxon>Agaricomycetidae</taxon>
        <taxon>Agaricales</taxon>
        <taxon>Pleurotineae</taxon>
        <taxon>Pterulaceae</taxon>
        <taxon>Pterulicium</taxon>
    </lineage>
</organism>
<evidence type="ECO:0000256" key="1">
    <source>
        <dbReference type="SAM" id="MobiDB-lite"/>
    </source>
</evidence>
<evidence type="ECO:0000313" key="5">
    <source>
        <dbReference type="Proteomes" id="UP000305067"/>
    </source>
</evidence>
<proteinExistence type="predicted"/>
<feature type="region of interest" description="Disordered" evidence="1">
    <location>
        <begin position="157"/>
        <end position="231"/>
    </location>
</feature>
<evidence type="ECO:0000256" key="2">
    <source>
        <dbReference type="SAM" id="Phobius"/>
    </source>
</evidence>
<feature type="compositionally biased region" description="Basic and acidic residues" evidence="1">
    <location>
        <begin position="220"/>
        <end position="229"/>
    </location>
</feature>
<evidence type="ECO:0000256" key="3">
    <source>
        <dbReference type="SAM" id="SignalP"/>
    </source>
</evidence>
<feature type="compositionally biased region" description="Basic and acidic residues" evidence="1">
    <location>
        <begin position="157"/>
        <end position="168"/>
    </location>
</feature>
<dbReference type="STRING" id="1884261.A0A5C3R1F0"/>
<evidence type="ECO:0000313" key="4">
    <source>
        <dbReference type="EMBL" id="TFL07458.1"/>
    </source>
</evidence>
<feature type="signal peptide" evidence="3">
    <location>
        <begin position="1"/>
        <end position="23"/>
    </location>
</feature>
<sequence length="289" mass="30535">MRSATSIVSSATVFFLLGYVALAQEVTTGATCMDTFDWASNSLDQSPCLVASYLLSPCSGGSHSVPPLEPNQHYVGPTELALANDCQCNTVTYSLLAGCGSCQNRTALNWSTYSYQCKTIHRGSYPLDIPSGTAVPAWAFLDTFQDTFNLEEARRVANGTDSRDEEQKPPLPPPAQTSATEEEEEKSSTSESSASETASPSSSPPPPPDSTPSSASRKFQPPEDGRNDKIVGGVLGGAMGLAMIVGTVFIVLRHRKRKQGENGAQSLSSGNSDEDLPETKQVTSGSAAV</sequence>